<dbReference type="Pfam" id="PF07714">
    <property type="entry name" value="PK_Tyr_Ser-Thr"/>
    <property type="match status" value="1"/>
</dbReference>
<dbReference type="InterPro" id="IPR001245">
    <property type="entry name" value="Ser-Thr/Tyr_kinase_cat_dom"/>
</dbReference>
<evidence type="ECO:0000256" key="5">
    <source>
        <dbReference type="ARBA" id="ARBA00022840"/>
    </source>
</evidence>
<proteinExistence type="predicted"/>
<keyword evidence="7" id="KW-1185">Reference proteome</keyword>
<reference evidence="8" key="1">
    <citation type="submission" date="2025-08" db="UniProtKB">
        <authorList>
            <consortium name="RefSeq"/>
        </authorList>
    </citation>
    <scope>IDENTIFICATION</scope>
</reference>
<evidence type="ECO:0000313" key="7">
    <source>
        <dbReference type="Proteomes" id="UP000504607"/>
    </source>
</evidence>
<organism evidence="7 8">
    <name type="scientific">Elaeis guineensis var. tenera</name>
    <name type="common">Oil palm</name>
    <dbReference type="NCBI Taxonomy" id="51953"/>
    <lineage>
        <taxon>Eukaryota</taxon>
        <taxon>Viridiplantae</taxon>
        <taxon>Streptophyta</taxon>
        <taxon>Embryophyta</taxon>
        <taxon>Tracheophyta</taxon>
        <taxon>Spermatophyta</taxon>
        <taxon>Magnoliopsida</taxon>
        <taxon>Liliopsida</taxon>
        <taxon>Arecaceae</taxon>
        <taxon>Arecoideae</taxon>
        <taxon>Cocoseae</taxon>
        <taxon>Elaeidinae</taxon>
        <taxon>Elaeis</taxon>
    </lineage>
</organism>
<evidence type="ECO:0000256" key="2">
    <source>
        <dbReference type="ARBA" id="ARBA00022679"/>
    </source>
</evidence>
<dbReference type="RefSeq" id="XP_010917569.1">
    <property type="nucleotide sequence ID" value="XM_010919267.1"/>
</dbReference>
<evidence type="ECO:0000259" key="6">
    <source>
        <dbReference type="PROSITE" id="PS50011"/>
    </source>
</evidence>
<name>A0A6I9QZA9_ELAGV</name>
<dbReference type="FunFam" id="3.30.200.20:FF:000039">
    <property type="entry name" value="receptor-like protein kinase FERONIA"/>
    <property type="match status" value="1"/>
</dbReference>
<evidence type="ECO:0000313" key="8">
    <source>
        <dbReference type="RefSeq" id="XP_010917569.1"/>
    </source>
</evidence>
<keyword evidence="5" id="KW-0067">ATP-binding</keyword>
<accession>A0A6I9QZA9</accession>
<dbReference type="PANTHER" id="PTHR46146:SF3">
    <property type="entry name" value="SERINE_THREONINE-PROTEIN KINASE-LIKE PROTEIN CCR3-RELATED"/>
    <property type="match status" value="1"/>
</dbReference>
<evidence type="ECO:0000256" key="4">
    <source>
        <dbReference type="ARBA" id="ARBA00022777"/>
    </source>
</evidence>
<dbReference type="PROSITE" id="PS50011">
    <property type="entry name" value="PROTEIN_KINASE_DOM"/>
    <property type="match status" value="1"/>
</dbReference>
<protein>
    <submittedName>
        <fullName evidence="8">Probable receptor-like protein kinase At4g39110</fullName>
    </submittedName>
</protein>
<gene>
    <name evidence="8" type="primary">LOC105042159</name>
</gene>
<dbReference type="SUPFAM" id="SSF56112">
    <property type="entry name" value="Protein kinase-like (PK-like)"/>
    <property type="match status" value="1"/>
</dbReference>
<feature type="domain" description="Protein kinase" evidence="6">
    <location>
        <begin position="92"/>
        <end position="186"/>
    </location>
</feature>
<dbReference type="Proteomes" id="UP000504607">
    <property type="component" value="Chromosome 3"/>
</dbReference>
<dbReference type="OrthoDB" id="681355at2759"/>
<dbReference type="Gene3D" id="3.30.200.20">
    <property type="entry name" value="Phosphorylase Kinase, domain 1"/>
    <property type="match status" value="1"/>
</dbReference>
<keyword evidence="3" id="KW-0547">Nucleotide-binding</keyword>
<keyword evidence="1" id="KW-0723">Serine/threonine-protein kinase</keyword>
<dbReference type="InterPro" id="IPR000719">
    <property type="entry name" value="Prot_kinase_dom"/>
</dbReference>
<dbReference type="GO" id="GO:0004674">
    <property type="term" value="F:protein serine/threonine kinase activity"/>
    <property type="evidence" value="ECO:0007669"/>
    <property type="project" value="UniProtKB-KW"/>
</dbReference>
<dbReference type="InParanoid" id="A0A6I9QZA9"/>
<dbReference type="GO" id="GO:0005524">
    <property type="term" value="F:ATP binding"/>
    <property type="evidence" value="ECO:0007669"/>
    <property type="project" value="UniProtKB-KW"/>
</dbReference>
<dbReference type="InterPro" id="IPR011009">
    <property type="entry name" value="Kinase-like_dom_sf"/>
</dbReference>
<sequence>METYRKPLSNSSQWTLGSNPLLTLGETDVFPQGVRRNGFSSWFLPIHTGHSSFMTSKGSDFGPRKGGFTLSSTMRLDRYMSFAELQAITKNFDPNNMIDVGGFRIVYLDKLDNGTMEAIKHAKAKPEQGITKFQIEIQMLLKLHHYHLVSLIRYRDENTEMTSVYKYMKHGPFKDHIYGKDLQLQS</sequence>
<dbReference type="PANTHER" id="PTHR46146">
    <property type="entry name" value="SERINE/THREONINE-PROTEIN KINASE-LIKE PROTEIN CCR4"/>
    <property type="match status" value="1"/>
</dbReference>
<dbReference type="AlphaFoldDB" id="A0A6I9QZA9"/>
<evidence type="ECO:0000256" key="3">
    <source>
        <dbReference type="ARBA" id="ARBA00022741"/>
    </source>
</evidence>
<keyword evidence="2" id="KW-0808">Transferase</keyword>
<keyword evidence="4" id="KW-0418">Kinase</keyword>
<evidence type="ECO:0000256" key="1">
    <source>
        <dbReference type="ARBA" id="ARBA00022527"/>
    </source>
</evidence>